<evidence type="ECO:0000259" key="4">
    <source>
        <dbReference type="SMART" id="SM00822"/>
    </source>
</evidence>
<dbReference type="SMART" id="SM00822">
    <property type="entry name" value="PKS_KR"/>
    <property type="match status" value="1"/>
</dbReference>
<comment type="similarity">
    <text evidence="1 3">Belongs to the short-chain dehydrogenases/reductases (SDR) family.</text>
</comment>
<dbReference type="SUPFAM" id="SSF51735">
    <property type="entry name" value="NAD(P)-binding Rossmann-fold domains"/>
    <property type="match status" value="1"/>
</dbReference>
<dbReference type="EMBL" id="JAKZMO010000022">
    <property type="protein sequence ID" value="MDG5485491.1"/>
    <property type="molecule type" value="Genomic_DNA"/>
</dbReference>
<name>A0ABT6GW20_MYCGU</name>
<dbReference type="PANTHER" id="PTHR24322">
    <property type="entry name" value="PKSB"/>
    <property type="match status" value="1"/>
</dbReference>
<dbReference type="PRINTS" id="PR00081">
    <property type="entry name" value="GDHRDH"/>
</dbReference>
<dbReference type="PRINTS" id="PR00080">
    <property type="entry name" value="SDRFAMILY"/>
</dbReference>
<dbReference type="Proteomes" id="UP001154266">
    <property type="component" value="Unassembled WGS sequence"/>
</dbReference>
<dbReference type="InterPro" id="IPR036291">
    <property type="entry name" value="NAD(P)-bd_dom_sf"/>
</dbReference>
<dbReference type="Gene3D" id="3.40.50.720">
    <property type="entry name" value="NAD(P)-binding Rossmann-like Domain"/>
    <property type="match status" value="1"/>
</dbReference>
<sequence>MKTLDNKVIAITGAGAGIGRALAEQLASRRARLALSDVDPDAAEQTAKTCRAQGVDARSYRLDVSDRDAVQAHADEVAADFGVINVLINNAGVALVGELTEVSWEQIDWITGINVGGVLNGSKAFLPHLQASGDGHLVNMSSMWGLVGAPTGSHYCASKFFVRGLTESLRQEMKRGGYRVGVTAVHPGYVRTDLMKSGKSAAADAEVYERTIDYVNKNVRLTPDRVAEKVISAIRHNRARVLIGNDVRMFDALARVTGSGYQHLTLLAAKKFG</sequence>
<accession>A0ABT6GW20</accession>
<gene>
    <name evidence="5" type="ORF">MNO81_22085</name>
</gene>
<proteinExistence type="inferred from homology"/>
<evidence type="ECO:0000256" key="3">
    <source>
        <dbReference type="RuleBase" id="RU000363"/>
    </source>
</evidence>
<dbReference type="InterPro" id="IPR020904">
    <property type="entry name" value="Sc_DH/Rdtase_CS"/>
</dbReference>
<organism evidence="5 6">
    <name type="scientific">Mycolicibacterium gadium</name>
    <name type="common">Mycobacterium gadium</name>
    <dbReference type="NCBI Taxonomy" id="1794"/>
    <lineage>
        <taxon>Bacteria</taxon>
        <taxon>Bacillati</taxon>
        <taxon>Actinomycetota</taxon>
        <taxon>Actinomycetes</taxon>
        <taxon>Mycobacteriales</taxon>
        <taxon>Mycobacteriaceae</taxon>
        <taxon>Mycolicibacterium</taxon>
    </lineage>
</organism>
<evidence type="ECO:0000313" key="5">
    <source>
        <dbReference type="EMBL" id="MDG5485491.1"/>
    </source>
</evidence>
<keyword evidence="2" id="KW-0560">Oxidoreductase</keyword>
<dbReference type="InterPro" id="IPR057326">
    <property type="entry name" value="KR_dom"/>
</dbReference>
<protein>
    <submittedName>
        <fullName evidence="5">SDR family NAD(P)-dependent oxidoreductase</fullName>
    </submittedName>
</protein>
<comment type="caution">
    <text evidence="5">The sequence shown here is derived from an EMBL/GenBank/DDBJ whole genome shotgun (WGS) entry which is preliminary data.</text>
</comment>
<dbReference type="PANTHER" id="PTHR24322:SF736">
    <property type="entry name" value="RETINOL DEHYDROGENASE 10"/>
    <property type="match status" value="1"/>
</dbReference>
<dbReference type="Pfam" id="PF00106">
    <property type="entry name" value="adh_short"/>
    <property type="match status" value="1"/>
</dbReference>
<dbReference type="InterPro" id="IPR002347">
    <property type="entry name" value="SDR_fam"/>
</dbReference>
<evidence type="ECO:0000256" key="1">
    <source>
        <dbReference type="ARBA" id="ARBA00006484"/>
    </source>
</evidence>
<feature type="domain" description="Ketoreductase" evidence="4">
    <location>
        <begin position="7"/>
        <end position="193"/>
    </location>
</feature>
<reference evidence="5" key="1">
    <citation type="journal article" date="2023" name="Environ. Microbiol.">
        <title>The 2-methylpropene degradation pathway in Mycobacteriaceae family strains.</title>
        <authorList>
            <person name="Helbich S."/>
            <person name="Barrantes I."/>
            <person name="Dos Anjos Borges L.G."/>
            <person name="Pieper D.H."/>
            <person name="Vainshtein Y."/>
            <person name="Sohn K."/>
            <person name="Engesser K.H."/>
        </authorList>
    </citation>
    <scope>NUCLEOTIDE SEQUENCE</scope>
    <source>
        <strain evidence="5">IBE100</strain>
    </source>
</reference>
<evidence type="ECO:0000256" key="2">
    <source>
        <dbReference type="ARBA" id="ARBA00023002"/>
    </source>
</evidence>
<keyword evidence="6" id="KW-1185">Reference proteome</keyword>
<dbReference type="PROSITE" id="PS00061">
    <property type="entry name" value="ADH_SHORT"/>
    <property type="match status" value="1"/>
</dbReference>
<dbReference type="RefSeq" id="WP_278222862.1">
    <property type="nucleotide sequence ID" value="NZ_JAKZMO010000022.1"/>
</dbReference>
<evidence type="ECO:0000313" key="6">
    <source>
        <dbReference type="Proteomes" id="UP001154266"/>
    </source>
</evidence>